<dbReference type="Gene3D" id="1.10.630.10">
    <property type="entry name" value="Cytochrome P450"/>
    <property type="match status" value="1"/>
</dbReference>
<dbReference type="PROSITE" id="PS00086">
    <property type="entry name" value="CYTOCHROME_P450"/>
    <property type="match status" value="1"/>
</dbReference>
<evidence type="ECO:0000256" key="5">
    <source>
        <dbReference type="ARBA" id="ARBA00023004"/>
    </source>
</evidence>
<dbReference type="PRINTS" id="PR00385">
    <property type="entry name" value="P450"/>
</dbReference>
<dbReference type="GO" id="GO:0005506">
    <property type="term" value="F:iron ion binding"/>
    <property type="evidence" value="ECO:0007669"/>
    <property type="project" value="InterPro"/>
</dbReference>
<keyword evidence="4 7" id="KW-0560">Oxidoreductase</keyword>
<proteinExistence type="inferred from homology"/>
<keyword evidence="9" id="KW-1185">Reference proteome</keyword>
<gene>
    <name evidence="8" type="ORF">D7Z26_12090</name>
</gene>
<sequence>MAGFAANFIENPYAVFREARQRHPVLMTDLFGLPMWLVTGYKEAEALLKDARFVREAKNADTSGHQTVRSENSPPEIGLMRNMMLFRDAPDHTRLRNLVNKAFTPRMVQKQGSIIESIADELLDDCRAKPQLDLIRDYSYMLPAFVIAELLGMPKEDRVFFRKWSDAFFRFMDFNPSIDNMDSMTKDIEDAKRYFEALIETRKAHPQDDLISRLIEAKEKYDQLTTEEMVATCMLLVFAGHDTSGNLITNGYKLLLDHPEMYNMLRGNPALFPAALEEILRYQPPILMAYRVVSDALVFAGQAMQQGEVVMIALAGANRDPSVIHEPEDFNIVRTDCKHLSFSSGPHFCLGAPLAKLEGEIALRKLVTRLIKPEIIGQPQWKQSIIFRGYQSLHIRAEIV</sequence>
<evidence type="ECO:0000256" key="6">
    <source>
        <dbReference type="ARBA" id="ARBA00023033"/>
    </source>
</evidence>
<dbReference type="InterPro" id="IPR036396">
    <property type="entry name" value="Cyt_P450_sf"/>
</dbReference>
<evidence type="ECO:0000256" key="3">
    <source>
        <dbReference type="ARBA" id="ARBA00022723"/>
    </source>
</evidence>
<keyword evidence="2 7" id="KW-0349">Heme</keyword>
<dbReference type="RefSeq" id="WP_120977218.1">
    <property type="nucleotide sequence ID" value="NZ_RBZM01000005.1"/>
</dbReference>
<evidence type="ECO:0000256" key="7">
    <source>
        <dbReference type="RuleBase" id="RU000461"/>
    </source>
</evidence>
<dbReference type="PRINTS" id="PR00359">
    <property type="entry name" value="BP450"/>
</dbReference>
<evidence type="ECO:0000313" key="8">
    <source>
        <dbReference type="EMBL" id="RKP54119.1"/>
    </source>
</evidence>
<keyword evidence="5 7" id="KW-0408">Iron</keyword>
<evidence type="ECO:0000256" key="2">
    <source>
        <dbReference type="ARBA" id="ARBA00022617"/>
    </source>
</evidence>
<dbReference type="GO" id="GO:0020037">
    <property type="term" value="F:heme binding"/>
    <property type="evidence" value="ECO:0007669"/>
    <property type="project" value="InterPro"/>
</dbReference>
<dbReference type="PANTHER" id="PTHR46696:SF1">
    <property type="entry name" value="CYTOCHROME P450 YJIB-RELATED"/>
    <property type="match status" value="1"/>
</dbReference>
<dbReference type="SUPFAM" id="SSF48264">
    <property type="entry name" value="Cytochrome P450"/>
    <property type="match status" value="1"/>
</dbReference>
<comment type="similarity">
    <text evidence="1 7">Belongs to the cytochrome P450 family.</text>
</comment>
<evidence type="ECO:0000313" key="9">
    <source>
        <dbReference type="Proteomes" id="UP000282076"/>
    </source>
</evidence>
<accession>A0A494XYL0</accession>
<reference evidence="8 9" key="1">
    <citation type="submission" date="2018-10" db="EMBL/GenBank/DDBJ databases">
        <title>Cohnella sp. M2MS4P-1, whole genome shotgun sequence.</title>
        <authorList>
            <person name="Tuo L."/>
        </authorList>
    </citation>
    <scope>NUCLEOTIDE SEQUENCE [LARGE SCALE GENOMIC DNA]</scope>
    <source>
        <strain evidence="8 9">M2MS4P-1</strain>
    </source>
</reference>
<evidence type="ECO:0000256" key="4">
    <source>
        <dbReference type="ARBA" id="ARBA00023002"/>
    </source>
</evidence>
<keyword evidence="3 7" id="KW-0479">Metal-binding</keyword>
<comment type="caution">
    <text evidence="8">The sequence shown here is derived from an EMBL/GenBank/DDBJ whole genome shotgun (WGS) entry which is preliminary data.</text>
</comment>
<dbReference type="FunFam" id="1.10.630.10:FF:000018">
    <property type="entry name" value="Cytochrome P450 monooxygenase"/>
    <property type="match status" value="1"/>
</dbReference>
<protein>
    <submittedName>
        <fullName evidence="8">Cytochrome P450</fullName>
    </submittedName>
</protein>
<dbReference type="AlphaFoldDB" id="A0A494XYL0"/>
<dbReference type="EMBL" id="RBZM01000005">
    <property type="protein sequence ID" value="RKP54119.1"/>
    <property type="molecule type" value="Genomic_DNA"/>
</dbReference>
<dbReference type="InterPro" id="IPR002397">
    <property type="entry name" value="Cyt_P450_B"/>
</dbReference>
<organism evidence="8 9">
    <name type="scientific">Cohnella endophytica</name>
    <dbReference type="NCBI Taxonomy" id="2419778"/>
    <lineage>
        <taxon>Bacteria</taxon>
        <taxon>Bacillati</taxon>
        <taxon>Bacillota</taxon>
        <taxon>Bacilli</taxon>
        <taxon>Bacillales</taxon>
        <taxon>Paenibacillaceae</taxon>
        <taxon>Cohnella</taxon>
    </lineage>
</organism>
<evidence type="ECO:0000256" key="1">
    <source>
        <dbReference type="ARBA" id="ARBA00010617"/>
    </source>
</evidence>
<name>A0A494XYL0_9BACL</name>
<dbReference type="GO" id="GO:0004497">
    <property type="term" value="F:monooxygenase activity"/>
    <property type="evidence" value="ECO:0007669"/>
    <property type="project" value="UniProtKB-KW"/>
</dbReference>
<keyword evidence="6 7" id="KW-0503">Monooxygenase</keyword>
<dbReference type="Pfam" id="PF00067">
    <property type="entry name" value="p450"/>
    <property type="match status" value="1"/>
</dbReference>
<dbReference type="GO" id="GO:0016705">
    <property type="term" value="F:oxidoreductase activity, acting on paired donors, with incorporation or reduction of molecular oxygen"/>
    <property type="evidence" value="ECO:0007669"/>
    <property type="project" value="InterPro"/>
</dbReference>
<dbReference type="CDD" id="cd20625">
    <property type="entry name" value="CYP164-like"/>
    <property type="match status" value="1"/>
</dbReference>
<dbReference type="InterPro" id="IPR017972">
    <property type="entry name" value="Cyt_P450_CS"/>
</dbReference>
<dbReference type="PANTHER" id="PTHR46696">
    <property type="entry name" value="P450, PUTATIVE (EUROFUNG)-RELATED"/>
    <property type="match status" value="1"/>
</dbReference>
<dbReference type="OrthoDB" id="9801155at2"/>
<dbReference type="InterPro" id="IPR001128">
    <property type="entry name" value="Cyt_P450"/>
</dbReference>
<dbReference type="Proteomes" id="UP000282076">
    <property type="component" value="Unassembled WGS sequence"/>
</dbReference>